<reference evidence="2" key="2">
    <citation type="submission" date="2019-01" db="EMBL/GenBank/DDBJ databases">
        <title>Genome sequence of Desulfonema ishimotonii strain Tokyo 01.</title>
        <authorList>
            <person name="Fukui M."/>
        </authorList>
    </citation>
    <scope>NUCLEOTIDE SEQUENCE [LARGE SCALE GENOMIC DNA]</scope>
    <source>
        <strain evidence="2">Tokyo 01</strain>
    </source>
</reference>
<dbReference type="RefSeq" id="WP_124330135.1">
    <property type="nucleotide sequence ID" value="NZ_BEXT01000001.1"/>
</dbReference>
<dbReference type="OrthoDB" id="5520622at2"/>
<evidence type="ECO:0000313" key="2">
    <source>
        <dbReference type="Proteomes" id="UP000288096"/>
    </source>
</evidence>
<proteinExistence type="predicted"/>
<dbReference type="Proteomes" id="UP000288096">
    <property type="component" value="Unassembled WGS sequence"/>
</dbReference>
<comment type="caution">
    <text evidence="1">The sequence shown here is derived from an EMBL/GenBank/DDBJ whole genome shotgun (WGS) entry which is preliminary data.</text>
</comment>
<keyword evidence="2" id="KW-1185">Reference proteome</keyword>
<reference evidence="2" key="1">
    <citation type="submission" date="2017-11" db="EMBL/GenBank/DDBJ databases">
        <authorList>
            <person name="Watanabe M."/>
            <person name="Kojima H."/>
        </authorList>
    </citation>
    <scope>NUCLEOTIDE SEQUENCE [LARGE SCALE GENOMIC DNA]</scope>
    <source>
        <strain evidence="2">Tokyo 01</strain>
    </source>
</reference>
<dbReference type="AlphaFoldDB" id="A0A401G1C7"/>
<dbReference type="EMBL" id="BEXT01000001">
    <property type="protein sequence ID" value="GBC63015.1"/>
    <property type="molecule type" value="Genomic_DNA"/>
</dbReference>
<evidence type="ECO:0000313" key="1">
    <source>
        <dbReference type="EMBL" id="GBC63015.1"/>
    </source>
</evidence>
<sequence length="138" mass="16468">MPYNIISLNAKLREARDKKDLTERRRKLAAVRNALLEARRPFKCEKCHQPIGAEHLSEDGGHPDLKVPFLFCPSCSEEYLDYIRRLQGQGDPACYWRNEAWLELWKRWLDYQGTVDRYLKSNEFKQLLEELKLPDPYR</sequence>
<accession>A0A401G1C7</accession>
<gene>
    <name evidence="1" type="ORF">DENIS_4004</name>
</gene>
<protein>
    <submittedName>
        <fullName evidence="1">Uncharacterized protein</fullName>
    </submittedName>
</protein>
<name>A0A401G1C7_9BACT</name>
<organism evidence="1 2">
    <name type="scientific">Desulfonema ishimotonii</name>
    <dbReference type="NCBI Taxonomy" id="45657"/>
    <lineage>
        <taxon>Bacteria</taxon>
        <taxon>Pseudomonadati</taxon>
        <taxon>Thermodesulfobacteriota</taxon>
        <taxon>Desulfobacteria</taxon>
        <taxon>Desulfobacterales</taxon>
        <taxon>Desulfococcaceae</taxon>
        <taxon>Desulfonema</taxon>
    </lineage>
</organism>